<sequence>MASNDEANAPRRYKPKRKISELDESAAKRRRIQTCRAQRAFRQRNKDAIASLTSEVNELQQSIETLNTCFLTFTDDLVASGLLKCDENLAKSLQRTIERFVSVARESHNRSENSACTKDENTMTSETRSPLAGKCDGKITFETQKGSTTTTFSSVGIFNQTHDAVSLSSKLYKATAVEDGKIVTPTAQNVINSTANKPFTSFQNGPDERMPLFQDSFSYLTRTPASIGVLKLNFAQRLQMETLSAGLRLLDSAREGSLIFRRVFNCVLDSSTRELFRNSLQNQLNKTFYGSFSVPSERDGENTWNGGESNVWIYSSGVDVYFRSMGIDLNVTEELVELGITPRISQYTRFATQRTPLYGSAACYGDVFTEQQQYDQQEGNPTNLSDMVHQYPTDLDNSARAQCRSPLNITRDRGERSVSISVPRLISEIVVHGARCYYEGPAFNKNILSIALEKSLVLG</sequence>
<keyword evidence="1" id="KW-0175">Coiled coil</keyword>
<dbReference type="STRING" id="253628.A0A0D1XF62"/>
<dbReference type="InterPro" id="IPR046347">
    <property type="entry name" value="bZIP_sf"/>
</dbReference>
<evidence type="ECO:0000256" key="2">
    <source>
        <dbReference type="SAM" id="MobiDB-lite"/>
    </source>
</evidence>
<dbReference type="PANTHER" id="PTHR40618:SF1">
    <property type="entry name" value="B-ZIP TRANSCRIPTION FACTOR (EUROFUNG)"/>
    <property type="match status" value="1"/>
</dbReference>
<dbReference type="CDD" id="cd14688">
    <property type="entry name" value="bZIP_YAP"/>
    <property type="match status" value="1"/>
</dbReference>
<dbReference type="VEuPathDB" id="FungiDB:PV09_07606"/>
<organism evidence="3 4">
    <name type="scientific">Verruconis gallopava</name>
    <dbReference type="NCBI Taxonomy" id="253628"/>
    <lineage>
        <taxon>Eukaryota</taxon>
        <taxon>Fungi</taxon>
        <taxon>Dikarya</taxon>
        <taxon>Ascomycota</taxon>
        <taxon>Pezizomycotina</taxon>
        <taxon>Dothideomycetes</taxon>
        <taxon>Pleosporomycetidae</taxon>
        <taxon>Venturiales</taxon>
        <taxon>Sympoventuriaceae</taxon>
        <taxon>Verruconis</taxon>
    </lineage>
</organism>
<dbReference type="GO" id="GO:0003700">
    <property type="term" value="F:DNA-binding transcription factor activity"/>
    <property type="evidence" value="ECO:0007669"/>
    <property type="project" value="InterPro"/>
</dbReference>
<keyword evidence="4" id="KW-1185">Reference proteome</keyword>
<dbReference type="EMBL" id="KN847559">
    <property type="protein sequence ID" value="KIW00846.1"/>
    <property type="molecule type" value="Genomic_DNA"/>
</dbReference>
<dbReference type="SUPFAM" id="SSF57959">
    <property type="entry name" value="Leucine zipper domain"/>
    <property type="match status" value="1"/>
</dbReference>
<dbReference type="RefSeq" id="XP_016210715.1">
    <property type="nucleotide sequence ID" value="XM_016361389.1"/>
</dbReference>
<proteinExistence type="predicted"/>
<feature type="compositionally biased region" description="Basic and acidic residues" evidence="2">
    <location>
        <begin position="108"/>
        <end position="121"/>
    </location>
</feature>
<evidence type="ECO:0000313" key="4">
    <source>
        <dbReference type="Proteomes" id="UP000053259"/>
    </source>
</evidence>
<dbReference type="Proteomes" id="UP000053259">
    <property type="component" value="Unassembled WGS sequence"/>
</dbReference>
<dbReference type="OrthoDB" id="3555317at2759"/>
<name>A0A0D1XF62_9PEZI</name>
<feature type="region of interest" description="Disordered" evidence="2">
    <location>
        <begin position="108"/>
        <end position="131"/>
    </location>
</feature>
<dbReference type="PANTHER" id="PTHR40618">
    <property type="entry name" value="B-ZIP TRANSCRIPTION FACTOR (EUROFUNG)-RELATED"/>
    <property type="match status" value="1"/>
</dbReference>
<reference evidence="3 4" key="1">
    <citation type="submission" date="2015-01" db="EMBL/GenBank/DDBJ databases">
        <title>The Genome Sequence of Ochroconis gallopava CBS43764.</title>
        <authorList>
            <consortium name="The Broad Institute Genomics Platform"/>
            <person name="Cuomo C."/>
            <person name="de Hoog S."/>
            <person name="Gorbushina A."/>
            <person name="Stielow B."/>
            <person name="Teixiera M."/>
            <person name="Abouelleil A."/>
            <person name="Chapman S.B."/>
            <person name="Priest M."/>
            <person name="Young S.K."/>
            <person name="Wortman J."/>
            <person name="Nusbaum C."/>
            <person name="Birren B."/>
        </authorList>
    </citation>
    <scope>NUCLEOTIDE SEQUENCE [LARGE SCALE GENOMIC DNA]</scope>
    <source>
        <strain evidence="3 4">CBS 43764</strain>
    </source>
</reference>
<feature type="coiled-coil region" evidence="1">
    <location>
        <begin position="42"/>
        <end position="69"/>
    </location>
</feature>
<evidence type="ECO:0000256" key="1">
    <source>
        <dbReference type="SAM" id="Coils"/>
    </source>
</evidence>
<dbReference type="AlphaFoldDB" id="A0A0D1XF62"/>
<evidence type="ECO:0008006" key="5">
    <source>
        <dbReference type="Google" id="ProtNLM"/>
    </source>
</evidence>
<accession>A0A0D1XF62</accession>
<dbReference type="InParanoid" id="A0A0D1XF62"/>
<feature type="region of interest" description="Disordered" evidence="2">
    <location>
        <begin position="1"/>
        <end position="25"/>
    </location>
</feature>
<dbReference type="GeneID" id="27315579"/>
<gene>
    <name evidence="3" type="ORF">PV09_07606</name>
</gene>
<evidence type="ECO:0000313" key="3">
    <source>
        <dbReference type="EMBL" id="KIW00846.1"/>
    </source>
</evidence>
<dbReference type="Gene3D" id="1.20.5.170">
    <property type="match status" value="1"/>
</dbReference>
<dbReference type="HOGENOM" id="CLU_596115_0_0_1"/>
<protein>
    <recommendedName>
        <fullName evidence="5">BZIP domain-containing protein</fullName>
    </recommendedName>
</protein>